<gene>
    <name evidence="1" type="ORF">CEXT_550101</name>
</gene>
<sequence>MGANVSQLFLECQKSMLREGRCSFTRLEVQRGEEYQRKDLQKRIQCMLAKEGFHSMIEQRSPVSIQKSFDSLNGSVPILGHNTFCHLNYEFSTISE</sequence>
<proteinExistence type="predicted"/>
<keyword evidence="2" id="KW-1185">Reference proteome</keyword>
<organism evidence="1 2">
    <name type="scientific">Caerostris extrusa</name>
    <name type="common">Bark spider</name>
    <name type="synonym">Caerostris bankana</name>
    <dbReference type="NCBI Taxonomy" id="172846"/>
    <lineage>
        <taxon>Eukaryota</taxon>
        <taxon>Metazoa</taxon>
        <taxon>Ecdysozoa</taxon>
        <taxon>Arthropoda</taxon>
        <taxon>Chelicerata</taxon>
        <taxon>Arachnida</taxon>
        <taxon>Araneae</taxon>
        <taxon>Araneomorphae</taxon>
        <taxon>Entelegynae</taxon>
        <taxon>Araneoidea</taxon>
        <taxon>Araneidae</taxon>
        <taxon>Caerostris</taxon>
    </lineage>
</organism>
<dbReference type="AlphaFoldDB" id="A0AAV4TES6"/>
<evidence type="ECO:0000313" key="2">
    <source>
        <dbReference type="Proteomes" id="UP001054945"/>
    </source>
</evidence>
<dbReference type="Proteomes" id="UP001054945">
    <property type="component" value="Unassembled WGS sequence"/>
</dbReference>
<dbReference type="EMBL" id="BPLR01010950">
    <property type="protein sequence ID" value="GIY43265.1"/>
    <property type="molecule type" value="Genomic_DNA"/>
</dbReference>
<evidence type="ECO:0000313" key="1">
    <source>
        <dbReference type="EMBL" id="GIY43265.1"/>
    </source>
</evidence>
<reference evidence="1 2" key="1">
    <citation type="submission" date="2021-06" db="EMBL/GenBank/DDBJ databases">
        <title>Caerostris extrusa draft genome.</title>
        <authorList>
            <person name="Kono N."/>
            <person name="Arakawa K."/>
        </authorList>
    </citation>
    <scope>NUCLEOTIDE SEQUENCE [LARGE SCALE GENOMIC DNA]</scope>
</reference>
<name>A0AAV4TES6_CAEEX</name>
<protein>
    <submittedName>
        <fullName evidence="1">Uncharacterized protein</fullName>
    </submittedName>
</protein>
<accession>A0AAV4TES6</accession>
<comment type="caution">
    <text evidence="1">The sequence shown here is derived from an EMBL/GenBank/DDBJ whole genome shotgun (WGS) entry which is preliminary data.</text>
</comment>